<proteinExistence type="predicted"/>
<gene>
    <name evidence="1" type="ORF">FUAX_09870</name>
</gene>
<dbReference type="KEGG" id="fax:FUAX_09870"/>
<evidence type="ECO:0000313" key="1">
    <source>
        <dbReference type="EMBL" id="BDD08555.1"/>
    </source>
</evidence>
<protein>
    <submittedName>
        <fullName evidence="1">Uncharacterized protein</fullName>
    </submittedName>
</protein>
<reference evidence="1 2" key="1">
    <citation type="submission" date="2021-12" db="EMBL/GenBank/DDBJ databases">
        <title>Genome sequencing of bacteria with rrn-lacking chromosome and rrn-plasmid.</title>
        <authorList>
            <person name="Anda M."/>
            <person name="Iwasaki W."/>
        </authorList>
    </citation>
    <scope>NUCLEOTIDE SEQUENCE [LARGE SCALE GENOMIC DNA]</scope>
    <source>
        <strain evidence="1 2">DSM 100852</strain>
    </source>
</reference>
<evidence type="ECO:0000313" key="2">
    <source>
        <dbReference type="Proteomes" id="UP001348817"/>
    </source>
</evidence>
<dbReference type="EMBL" id="AP025314">
    <property type="protein sequence ID" value="BDD08555.1"/>
    <property type="molecule type" value="Genomic_DNA"/>
</dbReference>
<keyword evidence="2" id="KW-1185">Reference proteome</keyword>
<dbReference type="AlphaFoldDB" id="A0AAU9CH40"/>
<dbReference type="RefSeq" id="WP_338393807.1">
    <property type="nucleotide sequence ID" value="NZ_AP025314.1"/>
</dbReference>
<accession>A0AAU9CH40</accession>
<organism evidence="1 2">
    <name type="scientific">Fulvitalea axinellae</name>
    <dbReference type="NCBI Taxonomy" id="1182444"/>
    <lineage>
        <taxon>Bacteria</taxon>
        <taxon>Pseudomonadati</taxon>
        <taxon>Bacteroidota</taxon>
        <taxon>Cytophagia</taxon>
        <taxon>Cytophagales</taxon>
        <taxon>Persicobacteraceae</taxon>
        <taxon>Fulvitalea</taxon>
    </lineage>
</organism>
<name>A0AAU9CH40_9BACT</name>
<dbReference type="Proteomes" id="UP001348817">
    <property type="component" value="Chromosome"/>
</dbReference>
<sequence>MKAFGLNKRITGNAVKPVTAKVYDGTLNYPSIHPKRAEKVPAGHCLLDQDGREWREFVVKASGNFIVEPYRDKEGANYRLFVIPESTVSFHIHWLNQTEKVLVEPGEPFAIDVTVLDAGGTLRHHVNHRIFQDDSESKTHGMSSYEIKKRFREVEETLNSGVVSGANIFVTAVSSPDPSKTVNPAHDPEAVGQNVIKSLVTNADTLNLTAVWDGGKNWTGNLSVNGTAVAQSQISKVSGTHRSFQANITGVDITGKDKIEITVNGGTLEIPIERLAAAPSISGATFGAYPGSQTELKNGDRIPVTLQLDKAGATRIEFANFGAFGAQTINCGSATASVTVSALVNHNHSGNSPANLGLRVRTLDANNAKSDWFEIATGLSCNNLTPGFSFSVAYPTGQTALKDEETATVSNTVSNADTVVYTAPDGQLLFLDSDGSYKSSRNGHAGQLRVKRNSIDYGYATGRITATRDANGKTATRDFDIRIAHTDPQLALIAPPRLRSGGYAGSSAQTHSIRFSANQDIETLTAVIDGDGGELAESVTKLGPNLFQIKIRIDDDVPKGAKNIQVQAVNLAGKIVNKTESYTVGGFVKRSLTVAAFARETAIGTNVTDTSKLRCSNRSKGTADNNFLYKASLADEADRYTITGPSGTHNPNGDTWYNLDEANANNNASGNTVIEIEELI</sequence>